<dbReference type="EMBL" id="BAAAAF010000001">
    <property type="protein sequence ID" value="GAA0034496.1"/>
    <property type="molecule type" value="Genomic_DNA"/>
</dbReference>
<comment type="caution">
    <text evidence="3">The sequence shown here is derived from an EMBL/GenBank/DDBJ whole genome shotgun (WGS) entry which is preliminary data.</text>
</comment>
<proteinExistence type="inferred from homology"/>
<organism evidence="3 4">
    <name type="scientific">Brevibacterium metallidurans</name>
    <dbReference type="NCBI Taxonomy" id="1482676"/>
    <lineage>
        <taxon>Bacteria</taxon>
        <taxon>Bacillati</taxon>
        <taxon>Actinomycetota</taxon>
        <taxon>Actinomycetes</taxon>
        <taxon>Micrococcales</taxon>
        <taxon>Brevibacteriaceae</taxon>
        <taxon>Brevibacterium</taxon>
    </lineage>
</organism>
<keyword evidence="4" id="KW-1185">Reference proteome</keyword>
<dbReference type="Gene3D" id="3.40.1620.10">
    <property type="entry name" value="YefM-like domain"/>
    <property type="match status" value="1"/>
</dbReference>
<dbReference type="NCBIfam" id="TIGR01552">
    <property type="entry name" value="phd_fam"/>
    <property type="match status" value="1"/>
</dbReference>
<comment type="function">
    <text evidence="2">Antitoxin component of a type II toxin-antitoxin (TA) system.</text>
</comment>
<gene>
    <name evidence="3" type="ORF">NCCP602_04570</name>
</gene>
<dbReference type="SUPFAM" id="SSF143120">
    <property type="entry name" value="YefM-like"/>
    <property type="match status" value="1"/>
</dbReference>
<reference evidence="3 4" key="1">
    <citation type="submission" date="2024-01" db="EMBL/GenBank/DDBJ databases">
        <title>Characterization of antibiotic resistant novel bacterial strains and their environmental applications.</title>
        <authorList>
            <person name="Manzoor S."/>
            <person name="Abbas S."/>
            <person name="Arshad M."/>
            <person name="Ahmed I."/>
        </authorList>
    </citation>
    <scope>NUCLEOTIDE SEQUENCE [LARGE SCALE GENOMIC DNA]</scope>
    <source>
        <strain evidence="3 4">NCCP-602</strain>
    </source>
</reference>
<evidence type="ECO:0000313" key="3">
    <source>
        <dbReference type="EMBL" id="GAA0034496.1"/>
    </source>
</evidence>
<evidence type="ECO:0000256" key="1">
    <source>
        <dbReference type="ARBA" id="ARBA00009981"/>
    </source>
</evidence>
<evidence type="ECO:0000256" key="2">
    <source>
        <dbReference type="RuleBase" id="RU362080"/>
    </source>
</evidence>
<dbReference type="InterPro" id="IPR036165">
    <property type="entry name" value="YefM-like_sf"/>
</dbReference>
<name>A0ABN0SJS7_9MICO</name>
<dbReference type="InterPro" id="IPR006442">
    <property type="entry name" value="Antitoxin_Phd/YefM"/>
</dbReference>
<accession>A0ABN0SJS7</accession>
<dbReference type="Pfam" id="PF02604">
    <property type="entry name" value="PhdYeFM_antitox"/>
    <property type="match status" value="1"/>
</dbReference>
<comment type="similarity">
    <text evidence="1 2">Belongs to the phD/YefM antitoxin family.</text>
</comment>
<evidence type="ECO:0000313" key="4">
    <source>
        <dbReference type="Proteomes" id="UP001498238"/>
    </source>
</evidence>
<dbReference type="Proteomes" id="UP001498238">
    <property type="component" value="Unassembled WGS sequence"/>
</dbReference>
<protein>
    <recommendedName>
        <fullName evidence="2">Antitoxin</fullName>
    </recommendedName>
</protein>
<sequence>MEAAMTTMSSREFNRDVSAAKRAAKDGPVIITDHGRRSHVLLTADDYDELVAADELMGERLVIEGDDVDLDLPARSGSSLRVPTL</sequence>